<dbReference type="RefSeq" id="WP_189653375.1">
    <property type="nucleotide sequence ID" value="NZ_BMRC01000040.1"/>
</dbReference>
<sequence length="85" mass="8618">MTAQPAQPPGPNDGVDQALADVLTAIGTASRALAVQRATNVACHGDRQRLAVCLDAMGPGRLAEVAAAARLLSASAEQALARRNS</sequence>
<organism evidence="1 2">
    <name type="scientific">Nonomuraea spiralis</name>
    <dbReference type="NCBI Taxonomy" id="46182"/>
    <lineage>
        <taxon>Bacteria</taxon>
        <taxon>Bacillati</taxon>
        <taxon>Actinomycetota</taxon>
        <taxon>Actinomycetes</taxon>
        <taxon>Streptosporangiales</taxon>
        <taxon>Streptosporangiaceae</taxon>
        <taxon>Nonomuraea</taxon>
    </lineage>
</organism>
<protein>
    <submittedName>
        <fullName evidence="1">Uncharacterized protein</fullName>
    </submittedName>
</protein>
<accession>A0ABV5IQE8</accession>
<proteinExistence type="predicted"/>
<comment type="caution">
    <text evidence="1">The sequence shown here is derived from an EMBL/GenBank/DDBJ whole genome shotgun (WGS) entry which is preliminary data.</text>
</comment>
<keyword evidence="2" id="KW-1185">Reference proteome</keyword>
<dbReference type="Proteomes" id="UP001589647">
    <property type="component" value="Unassembled WGS sequence"/>
</dbReference>
<evidence type="ECO:0000313" key="1">
    <source>
        <dbReference type="EMBL" id="MFB9206777.1"/>
    </source>
</evidence>
<reference evidence="1 2" key="1">
    <citation type="submission" date="2024-09" db="EMBL/GenBank/DDBJ databases">
        <authorList>
            <person name="Sun Q."/>
            <person name="Mori K."/>
        </authorList>
    </citation>
    <scope>NUCLEOTIDE SEQUENCE [LARGE SCALE GENOMIC DNA]</scope>
    <source>
        <strain evidence="1 2">CCM 3426</strain>
    </source>
</reference>
<gene>
    <name evidence="1" type="ORF">ACFFV7_36700</name>
</gene>
<name>A0ABV5IQE8_9ACTN</name>
<dbReference type="EMBL" id="JBHMEI010000040">
    <property type="protein sequence ID" value="MFB9206777.1"/>
    <property type="molecule type" value="Genomic_DNA"/>
</dbReference>
<evidence type="ECO:0000313" key="2">
    <source>
        <dbReference type="Proteomes" id="UP001589647"/>
    </source>
</evidence>